<organism evidence="5 6">
    <name type="scientific">candidate division WS5 bacterium</name>
    <dbReference type="NCBI Taxonomy" id="2093353"/>
    <lineage>
        <taxon>Bacteria</taxon>
        <taxon>candidate division WS5</taxon>
    </lineage>
</organism>
<evidence type="ECO:0000256" key="3">
    <source>
        <dbReference type="ARBA" id="ARBA00023163"/>
    </source>
</evidence>
<evidence type="ECO:0000259" key="4">
    <source>
        <dbReference type="PROSITE" id="PS50943"/>
    </source>
</evidence>
<dbReference type="Proteomes" id="UP000285655">
    <property type="component" value="Unassembled WGS sequence"/>
</dbReference>
<dbReference type="SMART" id="SM00530">
    <property type="entry name" value="HTH_XRE"/>
    <property type="match status" value="1"/>
</dbReference>
<evidence type="ECO:0000313" key="6">
    <source>
        <dbReference type="Proteomes" id="UP000285655"/>
    </source>
</evidence>
<dbReference type="InterPro" id="IPR001387">
    <property type="entry name" value="Cro/C1-type_HTH"/>
</dbReference>
<dbReference type="GO" id="GO:0003677">
    <property type="term" value="F:DNA binding"/>
    <property type="evidence" value="ECO:0007669"/>
    <property type="project" value="UniProtKB-KW"/>
</dbReference>
<dbReference type="EMBL" id="QZJW01000026">
    <property type="protein sequence ID" value="RJO61204.1"/>
    <property type="molecule type" value="Genomic_DNA"/>
</dbReference>
<protein>
    <submittedName>
        <fullName evidence="5">XRE family transcriptional regulator</fullName>
    </submittedName>
</protein>
<reference evidence="5 6" key="1">
    <citation type="journal article" date="2017" name="ISME J.">
        <title>Energy and carbon metabolisms in a deep terrestrial subsurface fluid microbial community.</title>
        <authorList>
            <person name="Momper L."/>
            <person name="Jungbluth S.P."/>
            <person name="Lee M.D."/>
            <person name="Amend J.P."/>
        </authorList>
    </citation>
    <scope>NUCLEOTIDE SEQUENCE [LARGE SCALE GENOMIC DNA]</scope>
    <source>
        <strain evidence="5">SURF_29</strain>
    </source>
</reference>
<dbReference type="InterPro" id="IPR010982">
    <property type="entry name" value="Lambda_DNA-bd_dom_sf"/>
</dbReference>
<proteinExistence type="predicted"/>
<dbReference type="GO" id="GO:0005829">
    <property type="term" value="C:cytosol"/>
    <property type="evidence" value="ECO:0007669"/>
    <property type="project" value="TreeGrafter"/>
</dbReference>
<comment type="caution">
    <text evidence="5">The sequence shown here is derived from an EMBL/GenBank/DDBJ whole genome shotgun (WGS) entry which is preliminary data.</text>
</comment>
<accession>A0A419DDM5</accession>
<dbReference type="PANTHER" id="PTHR46797:SF23">
    <property type="entry name" value="HTH-TYPE TRANSCRIPTIONAL REGULATOR SUTR"/>
    <property type="match status" value="1"/>
</dbReference>
<name>A0A419DDM5_9BACT</name>
<evidence type="ECO:0000256" key="1">
    <source>
        <dbReference type="ARBA" id="ARBA00023015"/>
    </source>
</evidence>
<dbReference type="SUPFAM" id="SSF47413">
    <property type="entry name" value="lambda repressor-like DNA-binding domains"/>
    <property type="match status" value="1"/>
</dbReference>
<dbReference type="Pfam" id="PF01381">
    <property type="entry name" value="HTH_3"/>
    <property type="match status" value="1"/>
</dbReference>
<evidence type="ECO:0000256" key="2">
    <source>
        <dbReference type="ARBA" id="ARBA00023125"/>
    </source>
</evidence>
<dbReference type="Gene3D" id="1.10.260.40">
    <property type="entry name" value="lambda repressor-like DNA-binding domains"/>
    <property type="match status" value="1"/>
</dbReference>
<evidence type="ECO:0000313" key="5">
    <source>
        <dbReference type="EMBL" id="RJO61204.1"/>
    </source>
</evidence>
<sequence>MTKKKQGIIKASAQGDKELKKIIGSRIQRVRRHLGRTADWVARGIGVSRGAITQVENGRNNISATLLWKIATVLECDIKEFFPNVPDAKTLDQADIEKIGKENERAADYARKAFKPLKND</sequence>
<dbReference type="PANTHER" id="PTHR46797">
    <property type="entry name" value="HTH-TYPE TRANSCRIPTIONAL REGULATOR"/>
    <property type="match status" value="1"/>
</dbReference>
<keyword evidence="2" id="KW-0238">DNA-binding</keyword>
<dbReference type="PROSITE" id="PS50943">
    <property type="entry name" value="HTH_CROC1"/>
    <property type="match status" value="1"/>
</dbReference>
<dbReference type="GO" id="GO:0003700">
    <property type="term" value="F:DNA-binding transcription factor activity"/>
    <property type="evidence" value="ECO:0007669"/>
    <property type="project" value="TreeGrafter"/>
</dbReference>
<gene>
    <name evidence="5" type="ORF">C4544_03475</name>
</gene>
<dbReference type="InterPro" id="IPR050807">
    <property type="entry name" value="TransReg_Diox_bact_type"/>
</dbReference>
<dbReference type="CDD" id="cd00093">
    <property type="entry name" value="HTH_XRE"/>
    <property type="match status" value="1"/>
</dbReference>
<keyword evidence="3" id="KW-0804">Transcription</keyword>
<dbReference type="AlphaFoldDB" id="A0A419DDM5"/>
<feature type="domain" description="HTH cro/C1-type" evidence="4">
    <location>
        <begin position="27"/>
        <end position="81"/>
    </location>
</feature>
<keyword evidence="1" id="KW-0805">Transcription regulation</keyword>